<protein>
    <submittedName>
        <fullName evidence="2">Methylmalonyl-CoA mutase</fullName>
    </submittedName>
</protein>
<evidence type="ECO:0000313" key="3">
    <source>
        <dbReference type="Proteomes" id="UP000653797"/>
    </source>
</evidence>
<dbReference type="PANTHER" id="PTHR48101:SF1">
    <property type="entry name" value="METHYLMALONYL-COA MUTASE, LARGE SUBUNIT"/>
    <property type="match status" value="1"/>
</dbReference>
<dbReference type="AlphaFoldDB" id="A0A927GH36"/>
<reference evidence="2" key="1">
    <citation type="submission" date="2020-09" db="EMBL/GenBank/DDBJ databases">
        <authorList>
            <person name="Kim M.K."/>
        </authorList>
    </citation>
    <scope>NUCLEOTIDE SEQUENCE</scope>
    <source>
        <strain evidence="2">BT704</strain>
    </source>
</reference>
<dbReference type="Gene3D" id="3.20.20.240">
    <property type="entry name" value="Methylmalonyl-CoA mutase"/>
    <property type="match status" value="1"/>
</dbReference>
<proteinExistence type="predicted"/>
<dbReference type="Proteomes" id="UP000653797">
    <property type="component" value="Unassembled WGS sequence"/>
</dbReference>
<organism evidence="2 3">
    <name type="scientific">Spirosoma validum</name>
    <dbReference type="NCBI Taxonomy" id="2771355"/>
    <lineage>
        <taxon>Bacteria</taxon>
        <taxon>Pseudomonadati</taxon>
        <taxon>Bacteroidota</taxon>
        <taxon>Cytophagia</taxon>
        <taxon>Cytophagales</taxon>
        <taxon>Cytophagaceae</taxon>
        <taxon>Spirosoma</taxon>
    </lineage>
</organism>
<dbReference type="PANTHER" id="PTHR48101">
    <property type="entry name" value="METHYLMALONYL-COA MUTASE, MITOCHONDRIAL-RELATED"/>
    <property type="match status" value="1"/>
</dbReference>
<dbReference type="RefSeq" id="WP_191043149.1">
    <property type="nucleotide sequence ID" value="NZ_JACXAA010000024.1"/>
</dbReference>
<evidence type="ECO:0000313" key="2">
    <source>
        <dbReference type="EMBL" id="MBD2757526.1"/>
    </source>
</evidence>
<dbReference type="InterPro" id="IPR016176">
    <property type="entry name" value="Cbl-dep_enz_cat"/>
</dbReference>
<comment type="caution">
    <text evidence="2">The sequence shown here is derived from an EMBL/GenBank/DDBJ whole genome shotgun (WGS) entry which is preliminary data.</text>
</comment>
<dbReference type="EMBL" id="JACXAA010000024">
    <property type="protein sequence ID" value="MBD2757526.1"/>
    <property type="molecule type" value="Genomic_DNA"/>
</dbReference>
<dbReference type="GO" id="GO:0016866">
    <property type="term" value="F:intramolecular transferase activity"/>
    <property type="evidence" value="ECO:0007669"/>
    <property type="project" value="InterPro"/>
</dbReference>
<name>A0A927GH36_9BACT</name>
<dbReference type="GO" id="GO:0031419">
    <property type="term" value="F:cobalamin binding"/>
    <property type="evidence" value="ECO:0007669"/>
    <property type="project" value="InterPro"/>
</dbReference>
<dbReference type="Pfam" id="PF01642">
    <property type="entry name" value="MM_CoA_mutase"/>
    <property type="match status" value="1"/>
</dbReference>
<keyword evidence="3" id="KW-1185">Reference proteome</keyword>
<sequence>MEPLFKNSFPSADKAAWLTQVQKELKNESAYEGLRWQTDEGFLVEPYYTAVDLTNLPLEISQQAQKADPGWLNAPNYQITDEKADNVVLRNALTQGAEALLLDLSASNINIVQLLNGIKLSVTPVFFRVNASTDTDLVTFIKSLQTVAPYSLKGGLLMDVSGTTAEVTQLTADSPQFRTVCISGHAFHNAGATATQELAFTLASLADTYDKLTDSGLTIEQLVPKTILSLSVGTSYFLEIAKLRALRILLLRFLIAYNPASSISTSSFSIHCQTSTFYDAAVTPYTNLLRVTTEAMAVIIGGCDVLTVRPYDAVVGVPDEFSERIARNVSILLKDESHLDKVADPSAGSYYVENLTNQLVETAWSLFLEVEKRGGLAMADEFIQSEIEQAYRAKVEAVRNGKVLVGVTKFRSDETTVEKQAVSSDNSWLPNHRLAEEFE</sequence>
<accession>A0A927GH36</accession>
<evidence type="ECO:0000259" key="1">
    <source>
        <dbReference type="Pfam" id="PF01642"/>
    </source>
</evidence>
<gene>
    <name evidence="2" type="ORF">IC230_31945</name>
</gene>
<feature type="domain" description="Methylmalonyl-CoA mutase alpha/beta chain catalytic" evidence="1">
    <location>
        <begin position="171"/>
        <end position="427"/>
    </location>
</feature>
<dbReference type="InterPro" id="IPR006099">
    <property type="entry name" value="MeMalonylCoA_mutase_a/b_cat"/>
</dbReference>
<dbReference type="SUPFAM" id="SSF51703">
    <property type="entry name" value="Cobalamin (vitamin B12)-dependent enzymes"/>
    <property type="match status" value="1"/>
</dbReference>